<dbReference type="InterPro" id="IPR006665">
    <property type="entry name" value="OmpA-like"/>
</dbReference>
<sequence>MNNKKIIATFATVVPILFTTYASAQSNDQPLYAPYEGWPPCAVMEAAGEQMPDGRVVTGVICRSNPFIPDSDKDGVPDDSDQCPGTPAGAEVDQVGCPVDSDNDGAPDYLDQCPDTPVGVKVDNAGCPLDSDGDGVPDYLDQCPDTPAGVEVDSAGCSLEKEVEDSDGDGVPDDVDQCPNTPAGVEVDEMGCSQPVVLKGVHFAFDSAALAPEAEKILNQVAESLQANPDIEVIIEGYTDSIGSAAYNQRLSQLRAESAMNYLVSQGVEQSRLKAVGYGEKRPIATNSTKEGRAQNRRVELHKRRAGSE</sequence>
<keyword evidence="2 7" id="KW-0732">Signal</keyword>
<evidence type="ECO:0000313" key="9">
    <source>
        <dbReference type="EMBL" id="QBQ53251.1"/>
    </source>
</evidence>
<evidence type="ECO:0000256" key="1">
    <source>
        <dbReference type="ARBA" id="ARBA00004442"/>
    </source>
</evidence>
<evidence type="ECO:0000313" key="10">
    <source>
        <dbReference type="Proteomes" id="UP000294325"/>
    </source>
</evidence>
<dbReference type="GO" id="GO:0009279">
    <property type="term" value="C:cell outer membrane"/>
    <property type="evidence" value="ECO:0007669"/>
    <property type="project" value="UniProtKB-SubCell"/>
</dbReference>
<dbReference type="CDD" id="cd07185">
    <property type="entry name" value="OmpA_C-like"/>
    <property type="match status" value="1"/>
</dbReference>
<dbReference type="SUPFAM" id="SSF103088">
    <property type="entry name" value="OmpA-like"/>
    <property type="match status" value="1"/>
</dbReference>
<dbReference type="EMBL" id="CP038033">
    <property type="protein sequence ID" value="QBQ53251.1"/>
    <property type="molecule type" value="Genomic_DNA"/>
</dbReference>
<dbReference type="PANTHER" id="PTHR30329:SF21">
    <property type="entry name" value="LIPOPROTEIN YIAD-RELATED"/>
    <property type="match status" value="1"/>
</dbReference>
<gene>
    <name evidence="9" type="ORF">E3U44_01075</name>
</gene>
<dbReference type="Gene3D" id="3.30.1330.60">
    <property type="entry name" value="OmpA-like domain"/>
    <property type="match status" value="1"/>
</dbReference>
<feature type="region of interest" description="Disordered" evidence="6">
    <location>
        <begin position="67"/>
        <end position="93"/>
    </location>
</feature>
<proteinExistence type="predicted"/>
<accession>A0A4P7BTQ1</accession>
<evidence type="ECO:0000256" key="3">
    <source>
        <dbReference type="ARBA" id="ARBA00023136"/>
    </source>
</evidence>
<feature type="region of interest" description="Disordered" evidence="6">
    <location>
        <begin position="279"/>
        <end position="309"/>
    </location>
</feature>
<feature type="signal peptide" evidence="7">
    <location>
        <begin position="1"/>
        <end position="24"/>
    </location>
</feature>
<dbReference type="RefSeq" id="WP_134356267.1">
    <property type="nucleotide sequence ID" value="NZ_CP038033.1"/>
</dbReference>
<keyword evidence="4" id="KW-0998">Cell outer membrane</keyword>
<keyword evidence="3 5" id="KW-0472">Membrane</keyword>
<dbReference type="Gene3D" id="4.10.1080.10">
    <property type="entry name" value="TSP type-3 repeat"/>
    <property type="match status" value="2"/>
</dbReference>
<dbReference type="PRINTS" id="PR01023">
    <property type="entry name" value="NAFLGMOTY"/>
</dbReference>
<protein>
    <submittedName>
        <fullName evidence="9">OmpA family protein</fullName>
    </submittedName>
</protein>
<feature type="domain" description="OmpA-like" evidence="8">
    <location>
        <begin position="190"/>
        <end position="307"/>
    </location>
</feature>
<evidence type="ECO:0000256" key="4">
    <source>
        <dbReference type="ARBA" id="ARBA00023237"/>
    </source>
</evidence>
<dbReference type="InterPro" id="IPR036737">
    <property type="entry name" value="OmpA-like_sf"/>
</dbReference>
<feature type="compositionally biased region" description="Basic residues" evidence="6">
    <location>
        <begin position="300"/>
        <end position="309"/>
    </location>
</feature>
<dbReference type="InterPro" id="IPR028974">
    <property type="entry name" value="TSP_type-3_rpt"/>
</dbReference>
<comment type="subcellular location">
    <subcellularLocation>
        <location evidence="1">Cell outer membrane</location>
    </subcellularLocation>
</comment>
<dbReference type="Proteomes" id="UP000294325">
    <property type="component" value="Chromosome"/>
</dbReference>
<dbReference type="Pfam" id="PF00691">
    <property type="entry name" value="OmpA"/>
    <property type="match status" value="1"/>
</dbReference>
<dbReference type="GO" id="GO:0007155">
    <property type="term" value="P:cell adhesion"/>
    <property type="evidence" value="ECO:0007669"/>
    <property type="project" value="InterPro"/>
</dbReference>
<dbReference type="KEGG" id="nwr:E3U44_01075"/>
<keyword evidence="10" id="KW-1185">Reference proteome</keyword>
<feature type="chain" id="PRO_5020917892" evidence="7">
    <location>
        <begin position="25"/>
        <end position="309"/>
    </location>
</feature>
<evidence type="ECO:0000256" key="2">
    <source>
        <dbReference type="ARBA" id="ARBA00022729"/>
    </source>
</evidence>
<dbReference type="AlphaFoldDB" id="A0A4P7BTQ1"/>
<dbReference type="Pfam" id="PF02412">
    <property type="entry name" value="TSP_3"/>
    <property type="match status" value="4"/>
</dbReference>
<organism evidence="9 10">
    <name type="scientific">Nitrosococcus wardiae</name>
    <dbReference type="NCBI Taxonomy" id="1814290"/>
    <lineage>
        <taxon>Bacteria</taxon>
        <taxon>Pseudomonadati</taxon>
        <taxon>Pseudomonadota</taxon>
        <taxon>Gammaproteobacteria</taxon>
        <taxon>Chromatiales</taxon>
        <taxon>Chromatiaceae</taxon>
        <taxon>Nitrosococcus</taxon>
    </lineage>
</organism>
<dbReference type="GO" id="GO:0005509">
    <property type="term" value="F:calcium ion binding"/>
    <property type="evidence" value="ECO:0007669"/>
    <property type="project" value="InterPro"/>
</dbReference>
<evidence type="ECO:0000256" key="7">
    <source>
        <dbReference type="SAM" id="SignalP"/>
    </source>
</evidence>
<dbReference type="InterPro" id="IPR006664">
    <property type="entry name" value="OMP_bac"/>
</dbReference>
<evidence type="ECO:0000256" key="6">
    <source>
        <dbReference type="SAM" id="MobiDB-lite"/>
    </source>
</evidence>
<dbReference type="PROSITE" id="PS51123">
    <property type="entry name" value="OMPA_2"/>
    <property type="match status" value="1"/>
</dbReference>
<evidence type="ECO:0000256" key="5">
    <source>
        <dbReference type="PROSITE-ProRule" id="PRU00473"/>
    </source>
</evidence>
<dbReference type="InterPro" id="IPR050330">
    <property type="entry name" value="Bact_OuterMem_StrucFunc"/>
</dbReference>
<reference evidence="9 10" key="1">
    <citation type="submission" date="2019-03" db="EMBL/GenBank/DDBJ databases">
        <title>The genome sequence of Nitrosococcus wardiae strain D1FHST reveals the archetypal metabolic capacity of ammonia-oxidizing Gammaproteobacteria.</title>
        <authorList>
            <person name="Wang L."/>
            <person name="Lim C.K."/>
            <person name="Hanson T.E."/>
            <person name="Dang H."/>
            <person name="Klotz M.G."/>
        </authorList>
    </citation>
    <scope>NUCLEOTIDE SEQUENCE [LARGE SCALE GENOMIC DNA]</scope>
    <source>
        <strain evidence="9 10">D1FHS</strain>
    </source>
</reference>
<dbReference type="PRINTS" id="PR01021">
    <property type="entry name" value="OMPADOMAIN"/>
</dbReference>
<dbReference type="OrthoDB" id="9805832at2"/>
<dbReference type="InterPro" id="IPR003367">
    <property type="entry name" value="Thrombospondin_3-like_rpt"/>
</dbReference>
<evidence type="ECO:0000259" key="8">
    <source>
        <dbReference type="PROSITE" id="PS51123"/>
    </source>
</evidence>
<dbReference type="SUPFAM" id="SSF103647">
    <property type="entry name" value="TSP type-3 repeat"/>
    <property type="match status" value="1"/>
</dbReference>
<name>A0A4P7BTQ1_9GAMM</name>
<feature type="compositionally biased region" description="Basic and acidic residues" evidence="6">
    <location>
        <begin position="290"/>
        <end position="299"/>
    </location>
</feature>
<dbReference type="PANTHER" id="PTHR30329">
    <property type="entry name" value="STATOR ELEMENT OF FLAGELLAR MOTOR COMPLEX"/>
    <property type="match status" value="1"/>
</dbReference>